<evidence type="ECO:0000256" key="1">
    <source>
        <dbReference type="ARBA" id="ARBA00001933"/>
    </source>
</evidence>
<dbReference type="Proteomes" id="UP000294933">
    <property type="component" value="Unassembled WGS sequence"/>
</dbReference>
<evidence type="ECO:0000259" key="7">
    <source>
        <dbReference type="Pfam" id="PF00291"/>
    </source>
</evidence>
<dbReference type="STRING" id="50990.A0A4Y7QBJ1"/>
<dbReference type="GO" id="GO:0006567">
    <property type="term" value="P:L-threonine catabolic process"/>
    <property type="evidence" value="ECO:0007669"/>
    <property type="project" value="TreeGrafter"/>
</dbReference>
<organism evidence="8 9">
    <name type="scientific">Rickenella mellea</name>
    <dbReference type="NCBI Taxonomy" id="50990"/>
    <lineage>
        <taxon>Eukaryota</taxon>
        <taxon>Fungi</taxon>
        <taxon>Dikarya</taxon>
        <taxon>Basidiomycota</taxon>
        <taxon>Agaricomycotina</taxon>
        <taxon>Agaricomycetes</taxon>
        <taxon>Hymenochaetales</taxon>
        <taxon>Rickenellaceae</taxon>
        <taxon>Rickenella</taxon>
    </lineage>
</organism>
<evidence type="ECO:0000313" key="9">
    <source>
        <dbReference type="Proteomes" id="UP000294933"/>
    </source>
</evidence>
<keyword evidence="4" id="KW-0663">Pyridoxal phosphate</keyword>
<dbReference type="GO" id="GO:0004794">
    <property type="term" value="F:threonine deaminase activity"/>
    <property type="evidence" value="ECO:0007669"/>
    <property type="project" value="TreeGrafter"/>
</dbReference>
<sequence length="390" mass="42094">MLPLDAAATGHPEDQNLWLETPLIKSNQISALLGCKVYLKLENLQPSQSFKYRGISHFAQHCRRKYGPQVHLIIASGGNAGLAAACASNTLGLRCTVYIPEGVSQGLIESLRKEAAEVIIIGKYYQESLRRAEEAVSDDVNSVMVPAYDDQIVWNGHASMVEEISRQLGSKPSAIFCSIGGGGLIGGVMLGCKEVGWDDVPIVGLETHGSACFYHSISFNAGKWLDGAAAPPEISLSFDQTYNVTIAHVKEITSKASSLGATVPAPGVVKMALNRQGLVINVKVPDEMSMQASDLFANDHKFIVELACATTLVPAYNTSLFSKIQTVAEDRFHPTAKRPVVFIVCGGSKISLEEMEQYRKIVKSTSGTQWSVCCNGEQWVVPHCTGPQPL</sequence>
<evidence type="ECO:0000313" key="8">
    <source>
        <dbReference type="EMBL" id="TDL25047.1"/>
    </source>
</evidence>
<evidence type="ECO:0000256" key="6">
    <source>
        <dbReference type="ARBA" id="ARBA00049406"/>
    </source>
</evidence>
<dbReference type="OrthoDB" id="7773036at2759"/>
<evidence type="ECO:0000256" key="5">
    <source>
        <dbReference type="ARBA" id="ARBA00023239"/>
    </source>
</evidence>
<feature type="domain" description="Tryptophan synthase beta chain-like PALP" evidence="7">
    <location>
        <begin position="20"/>
        <end position="319"/>
    </location>
</feature>
<dbReference type="Pfam" id="PF00291">
    <property type="entry name" value="PALP"/>
    <property type="match status" value="1"/>
</dbReference>
<dbReference type="PANTHER" id="PTHR48078">
    <property type="entry name" value="THREONINE DEHYDRATASE, MITOCHONDRIAL-RELATED"/>
    <property type="match status" value="1"/>
</dbReference>
<dbReference type="InterPro" id="IPR001926">
    <property type="entry name" value="TrpB-like_PALP"/>
</dbReference>
<dbReference type="PANTHER" id="PTHR48078:SF2">
    <property type="entry name" value="CATABOLIC L-SERINE_THREONINE DEHYDRATASE"/>
    <property type="match status" value="1"/>
</dbReference>
<proteinExistence type="inferred from homology"/>
<evidence type="ECO:0000256" key="3">
    <source>
        <dbReference type="ARBA" id="ARBA00012093"/>
    </source>
</evidence>
<dbReference type="GO" id="GO:0009097">
    <property type="term" value="P:isoleucine biosynthetic process"/>
    <property type="evidence" value="ECO:0007669"/>
    <property type="project" value="TreeGrafter"/>
</dbReference>
<dbReference type="EC" id="4.3.1.17" evidence="3"/>
<keyword evidence="5" id="KW-0456">Lyase</keyword>
<evidence type="ECO:0000256" key="2">
    <source>
        <dbReference type="ARBA" id="ARBA00010869"/>
    </source>
</evidence>
<accession>A0A4Y7QBJ1</accession>
<gene>
    <name evidence="8" type="ORF">BD410DRAFT_766779</name>
</gene>
<dbReference type="InterPro" id="IPR036052">
    <property type="entry name" value="TrpB-like_PALP_sf"/>
</dbReference>
<dbReference type="SUPFAM" id="SSF53686">
    <property type="entry name" value="Tryptophan synthase beta subunit-like PLP-dependent enzymes"/>
    <property type="match status" value="1"/>
</dbReference>
<dbReference type="AlphaFoldDB" id="A0A4Y7QBJ1"/>
<reference evidence="8 9" key="1">
    <citation type="submission" date="2018-06" db="EMBL/GenBank/DDBJ databases">
        <title>A transcriptomic atlas of mushroom development highlights an independent origin of complex multicellularity.</title>
        <authorList>
            <consortium name="DOE Joint Genome Institute"/>
            <person name="Krizsan K."/>
            <person name="Almasi E."/>
            <person name="Merenyi Z."/>
            <person name="Sahu N."/>
            <person name="Viragh M."/>
            <person name="Koszo T."/>
            <person name="Mondo S."/>
            <person name="Kiss B."/>
            <person name="Balint B."/>
            <person name="Kues U."/>
            <person name="Barry K."/>
            <person name="Hegedus J.C."/>
            <person name="Henrissat B."/>
            <person name="Johnson J."/>
            <person name="Lipzen A."/>
            <person name="Ohm R."/>
            <person name="Nagy I."/>
            <person name="Pangilinan J."/>
            <person name="Yan J."/>
            <person name="Xiong Y."/>
            <person name="Grigoriev I.V."/>
            <person name="Hibbett D.S."/>
            <person name="Nagy L.G."/>
        </authorList>
    </citation>
    <scope>NUCLEOTIDE SEQUENCE [LARGE SCALE GENOMIC DNA]</scope>
    <source>
        <strain evidence="8 9">SZMC22713</strain>
    </source>
</reference>
<comment type="similarity">
    <text evidence="2">Belongs to the serine/threonine dehydratase family.</text>
</comment>
<name>A0A4Y7QBJ1_9AGAM</name>
<protein>
    <recommendedName>
        <fullName evidence="3">L-serine ammonia-lyase</fullName>
        <ecNumber evidence="3">4.3.1.17</ecNumber>
    </recommendedName>
</protein>
<dbReference type="VEuPathDB" id="FungiDB:BD410DRAFT_766779"/>
<dbReference type="EMBL" id="ML170165">
    <property type="protein sequence ID" value="TDL25047.1"/>
    <property type="molecule type" value="Genomic_DNA"/>
</dbReference>
<keyword evidence="9" id="KW-1185">Reference proteome</keyword>
<dbReference type="GO" id="GO:0006565">
    <property type="term" value="P:L-serine catabolic process"/>
    <property type="evidence" value="ECO:0007669"/>
    <property type="project" value="TreeGrafter"/>
</dbReference>
<dbReference type="GO" id="GO:0003941">
    <property type="term" value="F:L-serine ammonia-lyase activity"/>
    <property type="evidence" value="ECO:0007669"/>
    <property type="project" value="UniProtKB-EC"/>
</dbReference>
<dbReference type="InterPro" id="IPR050147">
    <property type="entry name" value="Ser/Thr_Dehydratase"/>
</dbReference>
<comment type="catalytic activity">
    <reaction evidence="6">
        <text>L-serine = pyruvate + NH4(+)</text>
        <dbReference type="Rhea" id="RHEA:19169"/>
        <dbReference type="ChEBI" id="CHEBI:15361"/>
        <dbReference type="ChEBI" id="CHEBI:28938"/>
        <dbReference type="ChEBI" id="CHEBI:33384"/>
        <dbReference type="EC" id="4.3.1.17"/>
    </reaction>
</comment>
<dbReference type="Gene3D" id="3.40.50.1100">
    <property type="match status" value="2"/>
</dbReference>
<evidence type="ECO:0000256" key="4">
    <source>
        <dbReference type="ARBA" id="ARBA00022898"/>
    </source>
</evidence>
<comment type="cofactor">
    <cofactor evidence="1">
        <name>pyridoxal 5'-phosphate</name>
        <dbReference type="ChEBI" id="CHEBI:597326"/>
    </cofactor>
</comment>